<dbReference type="RefSeq" id="WP_048165459.1">
    <property type="nucleotide sequence ID" value="NZ_CP006019.1"/>
</dbReference>
<feature type="transmembrane region" description="Helical" evidence="1">
    <location>
        <begin position="210"/>
        <end position="230"/>
    </location>
</feature>
<keyword evidence="3" id="KW-1185">Reference proteome</keyword>
<gene>
    <name evidence="2" type="ORF">PAP_07860</name>
</gene>
<dbReference type="eggNOG" id="arCOG05815">
    <property type="taxonomic scope" value="Archaea"/>
</dbReference>
<dbReference type="HOGENOM" id="CLU_082327_0_0_2"/>
<keyword evidence="1" id="KW-0812">Transmembrane</keyword>
<organism evidence="2 3">
    <name type="scientific">Palaeococcus pacificus DY20341</name>
    <dbReference type="NCBI Taxonomy" id="1343739"/>
    <lineage>
        <taxon>Archaea</taxon>
        <taxon>Methanobacteriati</taxon>
        <taxon>Methanobacteriota</taxon>
        <taxon>Thermococci</taxon>
        <taxon>Thermococcales</taxon>
        <taxon>Thermococcaceae</taxon>
        <taxon>Palaeococcus</taxon>
    </lineage>
</organism>
<dbReference type="Proteomes" id="UP000027981">
    <property type="component" value="Chromosome"/>
</dbReference>
<dbReference type="AlphaFoldDB" id="A0A075LV05"/>
<reference evidence="2 3" key="2">
    <citation type="journal article" date="2015" name="Genome Announc.">
        <title>Complete Genome Sequence of Hyperthermophilic Piezophilic Archaeon Palaeococcus pacificus DY20341T, Isolated from Deep-Sea Hydrothermal Sediments.</title>
        <authorList>
            <person name="Zeng X."/>
            <person name="Jebbar M."/>
            <person name="Shao Z."/>
        </authorList>
    </citation>
    <scope>NUCLEOTIDE SEQUENCE [LARGE SCALE GENOMIC DNA]</scope>
    <source>
        <strain evidence="2 3">DY20341</strain>
    </source>
</reference>
<keyword evidence="1" id="KW-0472">Membrane</keyword>
<protein>
    <submittedName>
        <fullName evidence="2">Uncharacterized protein</fullName>
    </submittedName>
</protein>
<dbReference type="OrthoDB" id="101940at2157"/>
<feature type="transmembrane region" description="Helical" evidence="1">
    <location>
        <begin position="72"/>
        <end position="92"/>
    </location>
</feature>
<feature type="transmembrane region" description="Helical" evidence="1">
    <location>
        <begin position="163"/>
        <end position="189"/>
    </location>
</feature>
<proteinExistence type="predicted"/>
<dbReference type="GeneID" id="24842673"/>
<feature type="transmembrane region" description="Helical" evidence="1">
    <location>
        <begin position="20"/>
        <end position="39"/>
    </location>
</feature>
<dbReference type="KEGG" id="ppac:PAP_07860"/>
<name>A0A075LV05_9EURY</name>
<dbReference type="EMBL" id="CP006019">
    <property type="protein sequence ID" value="AIF69961.1"/>
    <property type="molecule type" value="Genomic_DNA"/>
</dbReference>
<reference evidence="3" key="1">
    <citation type="submission" date="2013-06" db="EMBL/GenBank/DDBJ databases">
        <title>Complete Genome Sequence of Hyperthermophilic Palaeococcus pacificus DY20341T, Isolated from a Deep-Sea Hydrothermal Sediments.</title>
        <authorList>
            <person name="Zeng X."/>
            <person name="Shao Z."/>
        </authorList>
    </citation>
    <scope>NUCLEOTIDE SEQUENCE [LARGE SCALE GENOMIC DNA]</scope>
    <source>
        <strain evidence="3">DY20341</strain>
    </source>
</reference>
<keyword evidence="1" id="KW-1133">Transmembrane helix</keyword>
<feature type="transmembrane region" description="Helical" evidence="1">
    <location>
        <begin position="120"/>
        <end position="143"/>
    </location>
</feature>
<evidence type="ECO:0000256" key="1">
    <source>
        <dbReference type="SAM" id="Phobius"/>
    </source>
</evidence>
<feature type="transmembrane region" description="Helical" evidence="1">
    <location>
        <begin position="250"/>
        <end position="271"/>
    </location>
</feature>
<sequence>MGAINALSQTIDLLSKNPRILLVPLIIAFIMVPITAYQAQKLHFEYSFEDNNVSQEELKAILRDMAATFARTMLIIGSIMALLNAVAQYYLVKSALTILKGEKPLTADLIKAGLKKAVPIAILNVFVGALIVGVALIPHAYLIKLILSAEGPTIPGSAMDLFFLLWIISLFLELFILPASMMVVPAYIVENSPLKGLKAYAVAFRNMPSTLGFGVLLGIIMLVFMVPYFMTAFAIHQNAGFSTYLTRQLIQAPFLALSNAIGTVGGLMLYLDFKGNRKEE</sequence>
<evidence type="ECO:0000313" key="2">
    <source>
        <dbReference type="EMBL" id="AIF69961.1"/>
    </source>
</evidence>
<accession>A0A075LV05</accession>
<evidence type="ECO:0000313" key="3">
    <source>
        <dbReference type="Proteomes" id="UP000027981"/>
    </source>
</evidence>